<dbReference type="EMBL" id="QJKJ01008710">
    <property type="protein sequence ID" value="RDX78890.1"/>
    <property type="molecule type" value="Genomic_DNA"/>
</dbReference>
<evidence type="ECO:0000313" key="1">
    <source>
        <dbReference type="EMBL" id="RDX78890.1"/>
    </source>
</evidence>
<dbReference type="SUPFAM" id="SSF56672">
    <property type="entry name" value="DNA/RNA polymerases"/>
    <property type="match status" value="1"/>
</dbReference>
<keyword evidence="2" id="KW-1185">Reference proteome</keyword>
<dbReference type="Gene3D" id="3.30.70.270">
    <property type="match status" value="1"/>
</dbReference>
<dbReference type="PANTHER" id="PTHR37984">
    <property type="entry name" value="PROTEIN CBG26694"/>
    <property type="match status" value="1"/>
</dbReference>
<organism evidence="1 2">
    <name type="scientific">Mucuna pruriens</name>
    <name type="common">Velvet bean</name>
    <name type="synonym">Dolichos pruriens</name>
    <dbReference type="NCBI Taxonomy" id="157652"/>
    <lineage>
        <taxon>Eukaryota</taxon>
        <taxon>Viridiplantae</taxon>
        <taxon>Streptophyta</taxon>
        <taxon>Embryophyta</taxon>
        <taxon>Tracheophyta</taxon>
        <taxon>Spermatophyta</taxon>
        <taxon>Magnoliopsida</taxon>
        <taxon>eudicotyledons</taxon>
        <taxon>Gunneridae</taxon>
        <taxon>Pentapetalae</taxon>
        <taxon>rosids</taxon>
        <taxon>fabids</taxon>
        <taxon>Fabales</taxon>
        <taxon>Fabaceae</taxon>
        <taxon>Papilionoideae</taxon>
        <taxon>50 kb inversion clade</taxon>
        <taxon>NPAAA clade</taxon>
        <taxon>indigoferoid/millettioid clade</taxon>
        <taxon>Phaseoleae</taxon>
        <taxon>Mucuna</taxon>
    </lineage>
</organism>
<comment type="caution">
    <text evidence="1">The sequence shown here is derived from an EMBL/GenBank/DDBJ whole genome shotgun (WGS) entry which is preliminary data.</text>
</comment>
<dbReference type="InterPro" id="IPR043128">
    <property type="entry name" value="Rev_trsase/Diguanyl_cyclase"/>
</dbReference>
<accession>A0A371FKZ9</accession>
<gene>
    <name evidence="1" type="ORF">CR513_40758</name>
</gene>
<reference evidence="1" key="1">
    <citation type="submission" date="2018-05" db="EMBL/GenBank/DDBJ databases">
        <title>Draft genome of Mucuna pruriens seed.</title>
        <authorList>
            <person name="Nnadi N.E."/>
            <person name="Vos R."/>
            <person name="Hasami M.H."/>
            <person name="Devisetty U.K."/>
            <person name="Aguiy J.C."/>
        </authorList>
    </citation>
    <scope>NUCLEOTIDE SEQUENCE [LARGE SCALE GENOMIC DNA]</scope>
    <source>
        <strain evidence="1">JCA_2017</strain>
    </source>
</reference>
<dbReference type="OrthoDB" id="1739755at2759"/>
<dbReference type="PANTHER" id="PTHR37984:SF5">
    <property type="entry name" value="PROTEIN NYNRIN-LIKE"/>
    <property type="match status" value="1"/>
</dbReference>
<proteinExistence type="predicted"/>
<dbReference type="Proteomes" id="UP000257109">
    <property type="component" value="Unassembled WGS sequence"/>
</dbReference>
<dbReference type="InterPro" id="IPR043502">
    <property type="entry name" value="DNA/RNA_pol_sf"/>
</dbReference>
<evidence type="ECO:0000313" key="2">
    <source>
        <dbReference type="Proteomes" id="UP000257109"/>
    </source>
</evidence>
<evidence type="ECO:0008006" key="3">
    <source>
        <dbReference type="Google" id="ProtNLM"/>
    </source>
</evidence>
<name>A0A371FKZ9_MUCPR</name>
<sequence>LRSFLGCASFYRRFVKEFFKIAKPMTNVLVMEVEFEFFDACLKAFELLKEKLISTPMVVIDVKPRLIRWTMLLQEFDLEIRDKKGTKNHVANYLSYLDPSVMQPTKDGEINKTFYDECLLAITSSFLTPWFANIVNYITGQVFPHNYT</sequence>
<feature type="non-terminal residue" evidence="1">
    <location>
        <position position="1"/>
    </location>
</feature>
<dbReference type="AlphaFoldDB" id="A0A371FKZ9"/>
<protein>
    <recommendedName>
        <fullName evidence="3">Retrovirus-related Pol polyprotein from transposon 17.6</fullName>
    </recommendedName>
</protein>
<dbReference type="InterPro" id="IPR050951">
    <property type="entry name" value="Retrovirus_Pol_polyprotein"/>
</dbReference>